<evidence type="ECO:0000313" key="3">
    <source>
        <dbReference type="Proteomes" id="UP000824120"/>
    </source>
</evidence>
<evidence type="ECO:0000313" key="2">
    <source>
        <dbReference type="EMBL" id="KAG5631137.1"/>
    </source>
</evidence>
<keyword evidence="3" id="KW-1185">Reference proteome</keyword>
<sequence length="206" mass="23333">MMVLPFKITDQPSFLIYLGGVVRPILRVYQVENPIEENHKLEEDQQDMLNDEFDFVDMNNYDNEIGKDEVSDLGSNNPPTPILGGKNPTSSQSSCVNNHLTSHNMHATTKVIGKYFKNRFSNGKGPSTRDMSNQLRTKLGCKVSYWKIYKGMEHAKSPVRGTHEHEYAVLNVYHYMLEIANLGSKTNCRLMKMGGSSTSLYHMPLG</sequence>
<name>A0A9J6B356_SOLCO</name>
<proteinExistence type="predicted"/>
<accession>A0A9J6B356</accession>
<organism evidence="2 3">
    <name type="scientific">Solanum commersonii</name>
    <name type="common">Commerson's wild potato</name>
    <name type="synonym">Commerson's nightshade</name>
    <dbReference type="NCBI Taxonomy" id="4109"/>
    <lineage>
        <taxon>Eukaryota</taxon>
        <taxon>Viridiplantae</taxon>
        <taxon>Streptophyta</taxon>
        <taxon>Embryophyta</taxon>
        <taxon>Tracheophyta</taxon>
        <taxon>Spermatophyta</taxon>
        <taxon>Magnoliopsida</taxon>
        <taxon>eudicotyledons</taxon>
        <taxon>Gunneridae</taxon>
        <taxon>Pentapetalae</taxon>
        <taxon>asterids</taxon>
        <taxon>lamiids</taxon>
        <taxon>Solanales</taxon>
        <taxon>Solanaceae</taxon>
        <taxon>Solanoideae</taxon>
        <taxon>Solaneae</taxon>
        <taxon>Solanum</taxon>
    </lineage>
</organism>
<feature type="region of interest" description="Disordered" evidence="1">
    <location>
        <begin position="67"/>
        <end position="96"/>
    </location>
</feature>
<protein>
    <submittedName>
        <fullName evidence="2">Uncharacterized protein</fullName>
    </submittedName>
</protein>
<gene>
    <name evidence="2" type="ORF">H5410_002854</name>
</gene>
<feature type="compositionally biased region" description="Polar residues" evidence="1">
    <location>
        <begin position="87"/>
        <end position="96"/>
    </location>
</feature>
<reference evidence="2 3" key="1">
    <citation type="submission" date="2020-09" db="EMBL/GenBank/DDBJ databases">
        <title>De no assembly of potato wild relative species, Solanum commersonii.</title>
        <authorList>
            <person name="Cho K."/>
        </authorList>
    </citation>
    <scope>NUCLEOTIDE SEQUENCE [LARGE SCALE GENOMIC DNA]</scope>
    <source>
        <strain evidence="2">LZ3.2</strain>
        <tissue evidence="2">Leaf</tissue>
    </source>
</reference>
<dbReference type="Proteomes" id="UP000824120">
    <property type="component" value="Chromosome 1"/>
</dbReference>
<comment type="caution">
    <text evidence="2">The sequence shown here is derived from an EMBL/GenBank/DDBJ whole genome shotgun (WGS) entry which is preliminary data.</text>
</comment>
<dbReference type="EMBL" id="JACXVP010000001">
    <property type="protein sequence ID" value="KAG5631137.1"/>
    <property type="molecule type" value="Genomic_DNA"/>
</dbReference>
<evidence type="ECO:0000256" key="1">
    <source>
        <dbReference type="SAM" id="MobiDB-lite"/>
    </source>
</evidence>
<dbReference type="AlphaFoldDB" id="A0A9J6B356"/>